<dbReference type="PANTHER" id="PTHR12110:SF21">
    <property type="entry name" value="XYLOSE ISOMERASE-LIKE TIM BARREL DOMAIN-CONTAINING PROTEIN"/>
    <property type="match status" value="1"/>
</dbReference>
<dbReference type="SUPFAM" id="SSF51658">
    <property type="entry name" value="Xylose isomerase-like"/>
    <property type="match status" value="1"/>
</dbReference>
<dbReference type="EMBL" id="JBEDNQ010000008">
    <property type="protein sequence ID" value="MEQ3552773.1"/>
    <property type="molecule type" value="Genomic_DNA"/>
</dbReference>
<dbReference type="PANTHER" id="PTHR12110">
    <property type="entry name" value="HYDROXYPYRUVATE ISOMERASE"/>
    <property type="match status" value="1"/>
</dbReference>
<evidence type="ECO:0000313" key="2">
    <source>
        <dbReference type="EMBL" id="MEQ3552773.1"/>
    </source>
</evidence>
<dbReference type="InterPro" id="IPR036237">
    <property type="entry name" value="Xyl_isomerase-like_sf"/>
</dbReference>
<protein>
    <submittedName>
        <fullName evidence="2">Sugar phosphate isomerase/epimerase family protein</fullName>
    </submittedName>
</protein>
<dbReference type="Gene3D" id="3.20.20.150">
    <property type="entry name" value="Divalent-metal-dependent TIM barrel enzymes"/>
    <property type="match status" value="1"/>
</dbReference>
<reference evidence="2 3" key="1">
    <citation type="submission" date="2024-03" db="EMBL/GenBank/DDBJ databases">
        <title>Draft genome sequence of Pseudonocardia nematodicida JCM 31783.</title>
        <authorList>
            <person name="Butdee W."/>
            <person name="Duangmal K."/>
        </authorList>
    </citation>
    <scope>NUCLEOTIDE SEQUENCE [LARGE SCALE GENOMIC DNA]</scope>
    <source>
        <strain evidence="2 3">JCM 31783</strain>
    </source>
</reference>
<keyword evidence="2" id="KW-0413">Isomerase</keyword>
<sequence>MKLALDPQMFYSTHSVLELPDVVARTGYSWMELSPKDDFVPFFRHPRADDATVHKLRRRAAAAGVGIASVLPVLRWSGPDEDERQAAVRAWKRAIQITVDLDVDVMNSEFNGRPEAPEYAESQFLRSLEELAPLFEAEGVRLVLEPHPDDFIEDGHAAVNLVRGLNADWIDFLYCTPHTFHQGGGGGAATGIITAAGEKLAHVHLADTLDHTASNGLRYIVNPPGSTARVHQHAELGRGEVDFDEVFAALAAVGFDGVLSSCVFGWEEHAEEISVRQREKVLALVDKHLGADHRPATHGAG</sequence>
<dbReference type="InterPro" id="IPR013022">
    <property type="entry name" value="Xyl_isomerase-like_TIM-brl"/>
</dbReference>
<dbReference type="RefSeq" id="WP_349299841.1">
    <property type="nucleotide sequence ID" value="NZ_JBEDNQ010000008.1"/>
</dbReference>
<dbReference type="InterPro" id="IPR050312">
    <property type="entry name" value="IolE/XylAMocC-like"/>
</dbReference>
<feature type="domain" description="Xylose isomerase-like TIM barrel" evidence="1">
    <location>
        <begin position="21"/>
        <end position="271"/>
    </location>
</feature>
<comment type="caution">
    <text evidence="2">The sequence shown here is derived from an EMBL/GenBank/DDBJ whole genome shotgun (WGS) entry which is preliminary data.</text>
</comment>
<organism evidence="2 3">
    <name type="scientific">Pseudonocardia nematodicida</name>
    <dbReference type="NCBI Taxonomy" id="1206997"/>
    <lineage>
        <taxon>Bacteria</taxon>
        <taxon>Bacillati</taxon>
        <taxon>Actinomycetota</taxon>
        <taxon>Actinomycetes</taxon>
        <taxon>Pseudonocardiales</taxon>
        <taxon>Pseudonocardiaceae</taxon>
        <taxon>Pseudonocardia</taxon>
    </lineage>
</organism>
<dbReference type="GO" id="GO:0016853">
    <property type="term" value="F:isomerase activity"/>
    <property type="evidence" value="ECO:0007669"/>
    <property type="project" value="UniProtKB-KW"/>
</dbReference>
<keyword evidence="3" id="KW-1185">Reference proteome</keyword>
<proteinExistence type="predicted"/>
<name>A0ABV1KE86_9PSEU</name>
<evidence type="ECO:0000313" key="3">
    <source>
        <dbReference type="Proteomes" id="UP001494902"/>
    </source>
</evidence>
<gene>
    <name evidence="2" type="ORF">WIS52_20080</name>
</gene>
<evidence type="ECO:0000259" key="1">
    <source>
        <dbReference type="Pfam" id="PF01261"/>
    </source>
</evidence>
<dbReference type="Pfam" id="PF01261">
    <property type="entry name" value="AP_endonuc_2"/>
    <property type="match status" value="1"/>
</dbReference>
<dbReference type="Proteomes" id="UP001494902">
    <property type="component" value="Unassembled WGS sequence"/>
</dbReference>
<accession>A0ABV1KE86</accession>